<evidence type="ECO:0000313" key="4">
    <source>
        <dbReference type="EMBL" id="CAB4211277.1"/>
    </source>
</evidence>
<dbReference type="SUPFAM" id="SSF55486">
    <property type="entry name" value="Metalloproteases ('zincins'), catalytic domain"/>
    <property type="match status" value="1"/>
</dbReference>
<dbReference type="EMBL" id="LR796941">
    <property type="protein sequence ID" value="CAB4176403.1"/>
    <property type="molecule type" value="Genomic_DNA"/>
</dbReference>
<evidence type="ECO:0000313" key="2">
    <source>
        <dbReference type="EMBL" id="CAB4182806.1"/>
    </source>
</evidence>
<dbReference type="EMBL" id="LR797371">
    <property type="protein sequence ID" value="CAB4211277.1"/>
    <property type="molecule type" value="Genomic_DNA"/>
</dbReference>
<gene>
    <name evidence="2" type="ORF">UFOVP1076_25</name>
    <name evidence="3" type="ORF">UFOVP1314_8</name>
    <name evidence="4" type="ORF">UFOVP1427_2</name>
    <name evidence="5" type="ORF">UFOVP1523_6</name>
    <name evidence="1" type="ORF">UFOVP991_25</name>
</gene>
<organism evidence="3">
    <name type="scientific">uncultured Caudovirales phage</name>
    <dbReference type="NCBI Taxonomy" id="2100421"/>
    <lineage>
        <taxon>Viruses</taxon>
        <taxon>Duplodnaviria</taxon>
        <taxon>Heunggongvirae</taxon>
        <taxon>Uroviricota</taxon>
        <taxon>Caudoviricetes</taxon>
        <taxon>Peduoviridae</taxon>
        <taxon>Maltschvirus</taxon>
        <taxon>Maltschvirus maltsch</taxon>
    </lineage>
</organism>
<reference evidence="3" key="1">
    <citation type="submission" date="2020-05" db="EMBL/GenBank/DDBJ databases">
        <authorList>
            <person name="Chiriac C."/>
            <person name="Salcher M."/>
            <person name="Ghai R."/>
            <person name="Kavagutti S V."/>
        </authorList>
    </citation>
    <scope>NUCLEOTIDE SEQUENCE</scope>
</reference>
<sequence length="297" mass="32494">MNDKELVAFLDHYGHLRQPFGEQRGINSAVIPNLTISDQLVRDALESYQAFHSTPLEHIASGIFSHITSPITGELDKPTTILLDMARCQNPDYAAANANAEEAGSGNWNGCHGIGPFHCASVKFLNKPPDFLQPFMSTIWDRVVDAYSEIGLLFDRDDAAPSNIDISFVQPDGGWIGLAIVGTGQGCQDQIWARFDKNYKPANLVSEWTTLLKHELGHNCGLSHSQGGVMNPYIIPGLPVSWIGDVSAPLLRQRFGGASIPRKPTSRTLVLAWQLGTNEFEVIKTLDTDKPPTGIFG</sequence>
<protein>
    <submittedName>
        <fullName evidence="3">Uncharacterized protein</fullName>
    </submittedName>
</protein>
<evidence type="ECO:0000313" key="1">
    <source>
        <dbReference type="EMBL" id="CAB4176403.1"/>
    </source>
</evidence>
<accession>A0A6J5RTD2</accession>
<name>A0A6J5RTD2_9CAUD</name>
<evidence type="ECO:0000313" key="3">
    <source>
        <dbReference type="EMBL" id="CAB4197436.1"/>
    </source>
</evidence>
<dbReference type="EMBL" id="LR797258">
    <property type="protein sequence ID" value="CAB4197436.1"/>
    <property type="molecule type" value="Genomic_DNA"/>
</dbReference>
<evidence type="ECO:0000313" key="5">
    <source>
        <dbReference type="EMBL" id="CAB5237961.1"/>
    </source>
</evidence>
<dbReference type="GO" id="GO:0008237">
    <property type="term" value="F:metallopeptidase activity"/>
    <property type="evidence" value="ECO:0007669"/>
    <property type="project" value="InterPro"/>
</dbReference>
<dbReference type="EMBL" id="LR798456">
    <property type="protein sequence ID" value="CAB5237961.1"/>
    <property type="molecule type" value="Genomic_DNA"/>
</dbReference>
<proteinExistence type="predicted"/>
<dbReference type="EMBL" id="LR797025">
    <property type="protein sequence ID" value="CAB4182806.1"/>
    <property type="molecule type" value="Genomic_DNA"/>
</dbReference>
<dbReference type="Gene3D" id="3.40.390.10">
    <property type="entry name" value="Collagenase (Catalytic Domain)"/>
    <property type="match status" value="1"/>
</dbReference>
<dbReference type="InterPro" id="IPR024079">
    <property type="entry name" value="MetalloPept_cat_dom_sf"/>
</dbReference>